<proteinExistence type="predicted"/>
<dbReference type="InterPro" id="IPR036420">
    <property type="entry name" value="BRCT_dom_sf"/>
</dbReference>
<evidence type="ECO:0000259" key="4">
    <source>
        <dbReference type="PROSITE" id="PS50172"/>
    </source>
</evidence>
<dbReference type="InterPro" id="IPR049396">
    <property type="entry name" value="ECT2_BRCT0"/>
</dbReference>
<dbReference type="InterPro" id="IPR000219">
    <property type="entry name" value="DH_dom"/>
</dbReference>
<dbReference type="SUPFAM" id="SSF52113">
    <property type="entry name" value="BRCT domain"/>
    <property type="match status" value="2"/>
</dbReference>
<organism evidence="5 6">
    <name type="scientific">Hypothenemus hampei</name>
    <name type="common">Coffee berry borer</name>
    <dbReference type="NCBI Taxonomy" id="57062"/>
    <lineage>
        <taxon>Eukaryota</taxon>
        <taxon>Metazoa</taxon>
        <taxon>Ecdysozoa</taxon>
        <taxon>Arthropoda</taxon>
        <taxon>Hexapoda</taxon>
        <taxon>Insecta</taxon>
        <taxon>Pterygota</taxon>
        <taxon>Neoptera</taxon>
        <taxon>Endopterygota</taxon>
        <taxon>Coleoptera</taxon>
        <taxon>Polyphaga</taxon>
        <taxon>Cucujiformia</taxon>
        <taxon>Curculionidae</taxon>
        <taxon>Scolytinae</taxon>
        <taxon>Hypothenemus</taxon>
    </lineage>
</organism>
<evidence type="ECO:0000256" key="2">
    <source>
        <dbReference type="SAM" id="MobiDB-lite"/>
    </source>
</evidence>
<evidence type="ECO:0008006" key="7">
    <source>
        <dbReference type="Google" id="ProtNLM"/>
    </source>
</evidence>
<dbReference type="SUPFAM" id="SSF48065">
    <property type="entry name" value="DBL homology domain (DH-domain)"/>
    <property type="match status" value="1"/>
</dbReference>
<dbReference type="Gene3D" id="3.40.50.10190">
    <property type="entry name" value="BRCT domain"/>
    <property type="match status" value="3"/>
</dbReference>
<dbReference type="Pfam" id="PF21243">
    <property type="entry name" value="ECT2_BRCT0"/>
    <property type="match status" value="1"/>
</dbReference>
<feature type="domain" description="DH" evidence="3">
    <location>
        <begin position="413"/>
        <end position="601"/>
    </location>
</feature>
<dbReference type="InterPro" id="IPR011993">
    <property type="entry name" value="PH-like_dom_sf"/>
</dbReference>
<dbReference type="CDD" id="cd00160">
    <property type="entry name" value="RhoGEF"/>
    <property type="match status" value="1"/>
</dbReference>
<name>A0ABD1F514_HYPHA</name>
<gene>
    <name evidence="5" type="ORF">ABEB36_002139</name>
</gene>
<dbReference type="AlphaFoldDB" id="A0ABD1F514"/>
<comment type="caution">
    <text evidence="5">The sequence shown here is derived from an EMBL/GenBank/DDBJ whole genome shotgun (WGS) entry which is preliminary data.</text>
</comment>
<dbReference type="InterPro" id="IPR049395">
    <property type="entry name" value="ECT2_PH"/>
</dbReference>
<sequence>MLMQRTRVGAKMDENNVQIQTQASVCSDSNGEDTHKNDESASADRRICLIGDLAKDGKLKTVAESFVVPVVRSRDGQEYMDDVSCCTYYVIDTFDGDVYSRLCKSRQIVLGPPALQQLAQKEKKELPDNTRPLFNVAMRGVVVCFTGFRNKDELTKLVPLIHHMGGSIRRDMTAKVTHLIANSTGGSKYQYAVTFKLPVMNLQWVLDSWEHRYELDFNATHDAFVNKYRLKPFHGARVCFLGFAEDEERHMTEVLLSNGGTVTDLSDPNCTHVVVDEGSVAERPDVAAPLAYVVKAEWFWTSVQKECSLDEKEYLFDDYIEHTVVTPGVRRDSHVTTPSSASRRKRKRIHETLQSLVQPTQPPALPKRRSSVGDAGLLSVSGSFLDCTASPAEKVIADGSEPSKESPRKNLTARHTVFLELVQTESNYVQILDTIITLFKNYLESMPEEDVLLNNTELNLIFGKIPSIYEIHLKMLDELLWTSGHWNEERCVGNIITRYSTELQRAYPPFINYFEEMKEVLTKCDQSKPRFHAFLKAMQTKPECGRQSLQELMIRPVQRLGSISLLLNDILKNTPKTNPDHAALEQALAALREVMTHINEDKRKAEGQVILFNIFNDIDNCPADIVSSHRSYITKVEVIQLSSSEGLAVKGTNLVMFLFTDQLEVCKKKSKSFTKSPSAGSYQMVNRASTKPYKHIRMMALNTIKRVIDIKETEECQKVFSLVCRSTEESKEKLYSFAMADEDADKVGFLKVLTRTMANNVCCADADKFMAFLEPQQLDIDTSDLSNGTLSKAFKFAKTRLKVGRTFSFNKSTPSKLKRAVSSMMSPFGSSTNLTPSSQLANMKLASYSNINELGNNSENAEEAQPVAPMSVQPTRKMKTSSLGVNSLKRL</sequence>
<keyword evidence="1" id="KW-0175">Coiled coil</keyword>
<dbReference type="InterPro" id="IPR001357">
    <property type="entry name" value="BRCT_dom"/>
</dbReference>
<dbReference type="PROSITE" id="PS50172">
    <property type="entry name" value="BRCT"/>
    <property type="match status" value="2"/>
</dbReference>
<evidence type="ECO:0000256" key="1">
    <source>
        <dbReference type="SAM" id="Coils"/>
    </source>
</evidence>
<dbReference type="CDD" id="cd17732">
    <property type="entry name" value="BRCT_Ect2_rpt2"/>
    <property type="match status" value="1"/>
</dbReference>
<dbReference type="Proteomes" id="UP001566132">
    <property type="component" value="Unassembled WGS sequence"/>
</dbReference>
<evidence type="ECO:0000313" key="5">
    <source>
        <dbReference type="EMBL" id="KAL1512563.1"/>
    </source>
</evidence>
<dbReference type="SMART" id="SM00292">
    <property type="entry name" value="BRCT"/>
    <property type="match status" value="2"/>
</dbReference>
<dbReference type="Gene3D" id="2.30.29.30">
    <property type="entry name" value="Pleckstrin-homology domain (PH domain)/Phosphotyrosine-binding domain (PTB)"/>
    <property type="match status" value="1"/>
</dbReference>
<feature type="coiled-coil region" evidence="1">
    <location>
        <begin position="581"/>
        <end position="608"/>
    </location>
</feature>
<dbReference type="InterPro" id="IPR035899">
    <property type="entry name" value="DBL_dom_sf"/>
</dbReference>
<dbReference type="Pfam" id="PF00533">
    <property type="entry name" value="BRCT"/>
    <property type="match status" value="1"/>
</dbReference>
<dbReference type="Pfam" id="PF12738">
    <property type="entry name" value="PTCB-BRCT"/>
    <property type="match status" value="1"/>
</dbReference>
<dbReference type="Pfam" id="PF00621">
    <property type="entry name" value="RhoGEF"/>
    <property type="match status" value="1"/>
</dbReference>
<feature type="domain" description="BRCT" evidence="4">
    <location>
        <begin position="228"/>
        <end position="316"/>
    </location>
</feature>
<dbReference type="CDD" id="cd01229">
    <property type="entry name" value="PH_Ect2"/>
    <property type="match status" value="1"/>
</dbReference>
<feature type="domain" description="BRCT" evidence="4">
    <location>
        <begin position="138"/>
        <end position="222"/>
    </location>
</feature>
<protein>
    <recommendedName>
        <fullName evidence="7">Protein ECT2</fullName>
    </recommendedName>
</protein>
<dbReference type="SUPFAM" id="SSF50729">
    <property type="entry name" value="PH domain-like"/>
    <property type="match status" value="1"/>
</dbReference>
<evidence type="ECO:0000259" key="3">
    <source>
        <dbReference type="PROSITE" id="PS50010"/>
    </source>
</evidence>
<keyword evidence="6" id="KW-1185">Reference proteome</keyword>
<dbReference type="PANTHER" id="PTHR16777:SF2">
    <property type="entry name" value="PROTEIN ECT2"/>
    <property type="match status" value="1"/>
</dbReference>
<evidence type="ECO:0000313" key="6">
    <source>
        <dbReference type="Proteomes" id="UP001566132"/>
    </source>
</evidence>
<accession>A0ABD1F514</accession>
<dbReference type="SMART" id="SM00325">
    <property type="entry name" value="RhoGEF"/>
    <property type="match status" value="1"/>
</dbReference>
<reference evidence="5 6" key="1">
    <citation type="submission" date="2024-05" db="EMBL/GenBank/DDBJ databases">
        <title>Genetic variation in Jamaican populations of the coffee berry borer (Hypothenemus hampei).</title>
        <authorList>
            <person name="Errbii M."/>
            <person name="Myrie A."/>
        </authorList>
    </citation>
    <scope>NUCLEOTIDE SEQUENCE [LARGE SCALE GENOMIC DNA]</scope>
    <source>
        <strain evidence="5">JA-Hopewell-2020-01-JO</strain>
        <tissue evidence="5">Whole body</tissue>
    </source>
</reference>
<dbReference type="Pfam" id="PF21242">
    <property type="entry name" value="ECT2_PH"/>
    <property type="match status" value="1"/>
</dbReference>
<dbReference type="PROSITE" id="PS50010">
    <property type="entry name" value="DH_2"/>
    <property type="match status" value="1"/>
</dbReference>
<feature type="region of interest" description="Disordered" evidence="2">
    <location>
        <begin position="854"/>
        <end position="891"/>
    </location>
</feature>
<dbReference type="CDD" id="cd17733">
    <property type="entry name" value="BRCT_Ect2_rpt1"/>
    <property type="match status" value="1"/>
</dbReference>
<dbReference type="Gene3D" id="1.20.900.10">
    <property type="entry name" value="Dbl homology (DH) domain"/>
    <property type="match status" value="1"/>
</dbReference>
<dbReference type="InterPro" id="IPR026817">
    <property type="entry name" value="Ect2"/>
</dbReference>
<dbReference type="EMBL" id="JBDJPC010000002">
    <property type="protein sequence ID" value="KAL1512563.1"/>
    <property type="molecule type" value="Genomic_DNA"/>
</dbReference>
<dbReference type="PANTHER" id="PTHR16777">
    <property type="entry name" value="PROTEIN ECT2"/>
    <property type="match status" value="1"/>
</dbReference>